<dbReference type="Proteomes" id="UP000480548">
    <property type="component" value="Unassembled WGS sequence"/>
</dbReference>
<reference evidence="5 6" key="2">
    <citation type="submission" date="2019-06" db="EMBL/GenBank/DDBJ databases">
        <authorList>
            <person name="Palmer J.M."/>
        </authorList>
    </citation>
    <scope>NUCLEOTIDE SEQUENCE [LARGE SCALE GENOMIC DNA]</scope>
    <source>
        <strain evidence="1 5">TWF102</strain>
        <strain evidence="2 6">TWF703</strain>
    </source>
</reference>
<sequence length="80" mass="8772">MPGAISQAPTAHCHHAFKIIKSDTTAVMWTCHAPMVCKQTVLPRPNTTDDGQRPNLIESLNPHDKGLCLPACLSLYDQYA</sequence>
<evidence type="ECO:0000313" key="2">
    <source>
        <dbReference type="EMBL" id="KAF3130781.1"/>
    </source>
</evidence>
<evidence type="ECO:0000313" key="1">
    <source>
        <dbReference type="EMBL" id="KAF3097068.1"/>
    </source>
</evidence>
<dbReference type="EMBL" id="WIQW01000035">
    <property type="protein sequence ID" value="KAF3097068.1"/>
    <property type="molecule type" value="Genomic_DNA"/>
</dbReference>
<dbReference type="EMBL" id="WIQZ01000052">
    <property type="protein sequence ID" value="KAF3130781.1"/>
    <property type="molecule type" value="Genomic_DNA"/>
</dbReference>
<dbReference type="Proteomes" id="UP000475325">
    <property type="component" value="Unassembled WGS sequence"/>
</dbReference>
<dbReference type="EMBL" id="SOZJ01000003">
    <property type="protein sequence ID" value="TGJ69589.1"/>
    <property type="molecule type" value="Genomic_DNA"/>
</dbReference>
<dbReference type="Proteomes" id="UP000297595">
    <property type="component" value="Unassembled WGS sequence"/>
</dbReference>
<evidence type="ECO:0000313" key="4">
    <source>
        <dbReference type="Proteomes" id="UP000297595"/>
    </source>
</evidence>
<comment type="caution">
    <text evidence="1">The sequence shown here is derived from an EMBL/GenBank/DDBJ whole genome shotgun (WGS) entry which is preliminary data.</text>
</comment>
<reference evidence="3 4" key="1">
    <citation type="submission" date="2019-03" db="EMBL/GenBank/DDBJ databases">
        <title>Nematode-trapping fungi genome.</title>
        <authorList>
            <person name="Vidal-Diez De Ulzurrun G."/>
        </authorList>
    </citation>
    <scope>NUCLEOTIDE SEQUENCE [LARGE SCALE GENOMIC DNA]</scope>
    <source>
        <strain evidence="3 4">TWF154</strain>
    </source>
</reference>
<dbReference type="AlphaFoldDB" id="A0A7C8JE81"/>
<proteinExistence type="predicted"/>
<organism evidence="1 5">
    <name type="scientific">Orbilia oligospora</name>
    <name type="common">Nematode-trapping fungus</name>
    <name type="synonym">Arthrobotrys oligospora</name>
    <dbReference type="NCBI Taxonomy" id="2813651"/>
    <lineage>
        <taxon>Eukaryota</taxon>
        <taxon>Fungi</taxon>
        <taxon>Dikarya</taxon>
        <taxon>Ascomycota</taxon>
        <taxon>Pezizomycotina</taxon>
        <taxon>Orbiliomycetes</taxon>
        <taxon>Orbiliales</taxon>
        <taxon>Orbiliaceae</taxon>
        <taxon>Orbilia</taxon>
    </lineage>
</organism>
<name>A0A7C8JE81_ORBOL</name>
<evidence type="ECO:0000313" key="3">
    <source>
        <dbReference type="EMBL" id="TGJ69589.1"/>
    </source>
</evidence>
<evidence type="ECO:0000313" key="5">
    <source>
        <dbReference type="Proteomes" id="UP000475325"/>
    </source>
</evidence>
<accession>A0A7C8JE81</accession>
<evidence type="ECO:0000313" key="6">
    <source>
        <dbReference type="Proteomes" id="UP000480548"/>
    </source>
</evidence>
<protein>
    <submittedName>
        <fullName evidence="1">Uncharacterized protein</fullName>
    </submittedName>
</protein>
<dbReference type="OrthoDB" id="5271023at2759"/>
<gene>
    <name evidence="3" type="ORF">EYR41_005618</name>
    <name evidence="1" type="ORF">TWF102_006504</name>
    <name evidence="2" type="ORF">TWF703_008058</name>
</gene>